<dbReference type="EMBL" id="JBHFAB010000018">
    <property type="protein sequence ID" value="MFC1419411.1"/>
    <property type="molecule type" value="Genomic_DNA"/>
</dbReference>
<proteinExistence type="predicted"/>
<dbReference type="InterPro" id="IPR000792">
    <property type="entry name" value="Tscrpt_reg_LuxR_C"/>
</dbReference>
<name>A0ABV6W071_9ACTN</name>
<sequence length="61" mass="6606">MGDLTMEAIAGRLGVSERTLGKRLTKLRAKLGVTSLYGLGRTWQELRDGADDRAEAAASDR</sequence>
<organism evidence="2 3">
    <name type="scientific">Streptacidiphilus cavernicola</name>
    <dbReference type="NCBI Taxonomy" id="3342716"/>
    <lineage>
        <taxon>Bacteria</taxon>
        <taxon>Bacillati</taxon>
        <taxon>Actinomycetota</taxon>
        <taxon>Actinomycetes</taxon>
        <taxon>Kitasatosporales</taxon>
        <taxon>Streptomycetaceae</taxon>
        <taxon>Streptacidiphilus</taxon>
    </lineage>
</organism>
<dbReference type="InterPro" id="IPR016032">
    <property type="entry name" value="Sig_transdc_resp-reg_C-effctor"/>
</dbReference>
<feature type="domain" description="HTH luxR-type" evidence="1">
    <location>
        <begin position="1"/>
        <end position="47"/>
    </location>
</feature>
<evidence type="ECO:0000313" key="3">
    <source>
        <dbReference type="Proteomes" id="UP001592531"/>
    </source>
</evidence>
<evidence type="ECO:0000259" key="1">
    <source>
        <dbReference type="PROSITE" id="PS50043"/>
    </source>
</evidence>
<dbReference type="PROSITE" id="PS50043">
    <property type="entry name" value="HTH_LUXR_2"/>
    <property type="match status" value="1"/>
</dbReference>
<dbReference type="Gene3D" id="1.10.10.10">
    <property type="entry name" value="Winged helix-like DNA-binding domain superfamily/Winged helix DNA-binding domain"/>
    <property type="match status" value="1"/>
</dbReference>
<dbReference type="SUPFAM" id="SSF46894">
    <property type="entry name" value="C-terminal effector domain of the bipartite response regulators"/>
    <property type="match status" value="1"/>
</dbReference>
<gene>
    <name evidence="2" type="ORF">ACEZDE_22660</name>
</gene>
<evidence type="ECO:0000313" key="2">
    <source>
        <dbReference type="EMBL" id="MFC1419411.1"/>
    </source>
</evidence>
<protein>
    <recommendedName>
        <fullName evidence="1">HTH luxR-type domain-containing protein</fullName>
    </recommendedName>
</protein>
<accession>A0ABV6W071</accession>
<reference evidence="2 3" key="1">
    <citation type="submission" date="2024-09" db="EMBL/GenBank/DDBJ databases">
        <authorList>
            <person name="Lee S.D."/>
        </authorList>
    </citation>
    <scope>NUCLEOTIDE SEQUENCE [LARGE SCALE GENOMIC DNA]</scope>
    <source>
        <strain evidence="2 3">N8-3</strain>
    </source>
</reference>
<dbReference type="Proteomes" id="UP001592531">
    <property type="component" value="Unassembled WGS sequence"/>
</dbReference>
<dbReference type="InterPro" id="IPR036388">
    <property type="entry name" value="WH-like_DNA-bd_sf"/>
</dbReference>
<dbReference type="RefSeq" id="WP_380538700.1">
    <property type="nucleotide sequence ID" value="NZ_JBHFAB010000018.1"/>
</dbReference>
<keyword evidence="3" id="KW-1185">Reference proteome</keyword>
<comment type="caution">
    <text evidence="2">The sequence shown here is derived from an EMBL/GenBank/DDBJ whole genome shotgun (WGS) entry which is preliminary data.</text>
</comment>